<dbReference type="GO" id="GO:0006457">
    <property type="term" value="P:protein folding"/>
    <property type="evidence" value="ECO:0007669"/>
    <property type="project" value="TreeGrafter"/>
</dbReference>
<comment type="similarity">
    <text evidence="1">Belongs to the p23/wos2 family.</text>
</comment>
<feature type="compositionally biased region" description="Acidic residues" evidence="2">
    <location>
        <begin position="179"/>
        <end position="188"/>
    </location>
</feature>
<evidence type="ECO:0000313" key="5">
    <source>
        <dbReference type="Proteomes" id="UP001515480"/>
    </source>
</evidence>
<accession>A0AB34JGG7</accession>
<dbReference type="AlphaFoldDB" id="A0AB34JGG7"/>
<name>A0AB34JGG7_PRYPA</name>
<organism evidence="4 5">
    <name type="scientific">Prymnesium parvum</name>
    <name type="common">Toxic golden alga</name>
    <dbReference type="NCBI Taxonomy" id="97485"/>
    <lineage>
        <taxon>Eukaryota</taxon>
        <taxon>Haptista</taxon>
        <taxon>Haptophyta</taxon>
        <taxon>Prymnesiophyceae</taxon>
        <taxon>Prymnesiales</taxon>
        <taxon>Prymnesiaceae</taxon>
        <taxon>Prymnesium</taxon>
    </lineage>
</organism>
<dbReference type="EMBL" id="JBGBPQ010000008">
    <property type="protein sequence ID" value="KAL1520362.1"/>
    <property type="molecule type" value="Genomic_DNA"/>
</dbReference>
<evidence type="ECO:0000259" key="3">
    <source>
        <dbReference type="PROSITE" id="PS51203"/>
    </source>
</evidence>
<evidence type="ECO:0000256" key="2">
    <source>
        <dbReference type="SAM" id="MobiDB-lite"/>
    </source>
</evidence>
<evidence type="ECO:0000313" key="4">
    <source>
        <dbReference type="EMBL" id="KAL1520362.1"/>
    </source>
</evidence>
<dbReference type="Gene3D" id="2.60.40.790">
    <property type="match status" value="1"/>
</dbReference>
<keyword evidence="5" id="KW-1185">Reference proteome</keyword>
<protein>
    <recommendedName>
        <fullName evidence="3">CS domain-containing protein</fullName>
    </recommendedName>
</protein>
<dbReference type="SUPFAM" id="SSF49764">
    <property type="entry name" value="HSP20-like chaperones"/>
    <property type="match status" value="1"/>
</dbReference>
<dbReference type="GO" id="GO:0005634">
    <property type="term" value="C:nucleus"/>
    <property type="evidence" value="ECO:0007669"/>
    <property type="project" value="TreeGrafter"/>
</dbReference>
<dbReference type="GO" id="GO:0005829">
    <property type="term" value="C:cytosol"/>
    <property type="evidence" value="ECO:0007669"/>
    <property type="project" value="TreeGrafter"/>
</dbReference>
<comment type="caution">
    <text evidence="4">The sequence shown here is derived from an EMBL/GenBank/DDBJ whole genome shotgun (WGS) entry which is preliminary data.</text>
</comment>
<dbReference type="Proteomes" id="UP001515480">
    <property type="component" value="Unassembled WGS sequence"/>
</dbReference>
<feature type="region of interest" description="Disordered" evidence="2">
    <location>
        <begin position="169"/>
        <end position="188"/>
    </location>
</feature>
<dbReference type="GO" id="GO:0051879">
    <property type="term" value="F:Hsp90 protein binding"/>
    <property type="evidence" value="ECO:0007669"/>
    <property type="project" value="InterPro"/>
</dbReference>
<sequence>MALTPTGLAPTESALAASGTKVPIGMRVKWYQRAWELYVEVEGPDIEQPEISVTDDGQITMRATVAGKPQLVCLKLLHGVKAKESRWVVSTRSVKFELPKAGESRPHWDRLTVGEKLPNIVVDWGSWIDEEEEAEIRANPYGHDVKSLAGAMGRGWGSNTAATLDARRQAAAVNTSNPDDSEDDICMA</sequence>
<dbReference type="GO" id="GO:0051131">
    <property type="term" value="P:chaperone-mediated protein complex assembly"/>
    <property type="evidence" value="ECO:0007669"/>
    <property type="project" value="TreeGrafter"/>
</dbReference>
<dbReference type="Pfam" id="PF04969">
    <property type="entry name" value="CS"/>
    <property type="match status" value="1"/>
</dbReference>
<dbReference type="InterPro" id="IPR008978">
    <property type="entry name" value="HSP20-like_chaperone"/>
</dbReference>
<dbReference type="PANTHER" id="PTHR22932:SF1">
    <property type="entry name" value="CO-CHAPERONE PROTEIN DAF-41"/>
    <property type="match status" value="1"/>
</dbReference>
<dbReference type="PANTHER" id="PTHR22932">
    <property type="entry name" value="TELOMERASE-BINDING PROTEIN P23 HSP90 CO-CHAPERONE"/>
    <property type="match status" value="1"/>
</dbReference>
<reference evidence="4 5" key="1">
    <citation type="journal article" date="2024" name="Science">
        <title>Giant polyketide synthase enzymes in the biosynthesis of giant marine polyether toxins.</title>
        <authorList>
            <person name="Fallon T.R."/>
            <person name="Shende V.V."/>
            <person name="Wierzbicki I.H."/>
            <person name="Pendleton A.L."/>
            <person name="Watervoot N.F."/>
            <person name="Auber R.P."/>
            <person name="Gonzalez D.J."/>
            <person name="Wisecaver J.H."/>
            <person name="Moore B.S."/>
        </authorList>
    </citation>
    <scope>NUCLEOTIDE SEQUENCE [LARGE SCALE GENOMIC DNA]</scope>
    <source>
        <strain evidence="4 5">12B1</strain>
    </source>
</reference>
<feature type="domain" description="CS" evidence="3">
    <location>
        <begin position="23"/>
        <end position="112"/>
    </location>
</feature>
<dbReference type="GO" id="GO:0051087">
    <property type="term" value="F:protein-folding chaperone binding"/>
    <property type="evidence" value="ECO:0007669"/>
    <property type="project" value="TreeGrafter"/>
</dbReference>
<dbReference type="PROSITE" id="PS51203">
    <property type="entry name" value="CS"/>
    <property type="match status" value="1"/>
</dbReference>
<dbReference type="InterPro" id="IPR007052">
    <property type="entry name" value="CS_dom"/>
</dbReference>
<gene>
    <name evidence="4" type="ORF">AB1Y20_021951</name>
</gene>
<evidence type="ECO:0000256" key="1">
    <source>
        <dbReference type="ARBA" id="ARBA00025733"/>
    </source>
</evidence>
<dbReference type="InterPro" id="IPR045250">
    <property type="entry name" value="p23-like"/>
</dbReference>
<proteinExistence type="inferred from homology"/>